<keyword evidence="4" id="KW-1185">Reference proteome</keyword>
<dbReference type="PROSITE" id="PS00061">
    <property type="entry name" value="ADH_SHORT"/>
    <property type="match status" value="1"/>
</dbReference>
<dbReference type="PANTHER" id="PTHR24321:SF8">
    <property type="entry name" value="ESTRADIOL 17-BETA-DEHYDROGENASE 8-RELATED"/>
    <property type="match status" value="1"/>
</dbReference>
<accession>A0A916ZKK9</accession>
<comment type="similarity">
    <text evidence="1">Belongs to the short-chain dehydrogenases/reductases (SDR) family.</text>
</comment>
<reference evidence="3" key="1">
    <citation type="journal article" date="2014" name="Int. J. Syst. Evol. Microbiol.">
        <title>Complete genome sequence of Corynebacterium casei LMG S-19264T (=DSM 44701T), isolated from a smear-ripened cheese.</title>
        <authorList>
            <consortium name="US DOE Joint Genome Institute (JGI-PGF)"/>
            <person name="Walter F."/>
            <person name="Albersmeier A."/>
            <person name="Kalinowski J."/>
            <person name="Ruckert C."/>
        </authorList>
    </citation>
    <scope>NUCLEOTIDE SEQUENCE</scope>
    <source>
        <strain evidence="3">CGMCC 1.15367</strain>
    </source>
</reference>
<protein>
    <submittedName>
        <fullName evidence="3">Oxidoreductase</fullName>
    </submittedName>
</protein>
<evidence type="ECO:0000313" key="3">
    <source>
        <dbReference type="EMBL" id="GGE02357.1"/>
    </source>
</evidence>
<dbReference type="EMBL" id="BMIQ01000003">
    <property type="protein sequence ID" value="GGE02357.1"/>
    <property type="molecule type" value="Genomic_DNA"/>
</dbReference>
<dbReference type="Proteomes" id="UP000644699">
    <property type="component" value="Unassembled WGS sequence"/>
</dbReference>
<dbReference type="GO" id="GO:0016491">
    <property type="term" value="F:oxidoreductase activity"/>
    <property type="evidence" value="ECO:0007669"/>
    <property type="project" value="UniProtKB-KW"/>
</dbReference>
<dbReference type="InterPro" id="IPR002347">
    <property type="entry name" value="SDR_fam"/>
</dbReference>
<dbReference type="PRINTS" id="PR00081">
    <property type="entry name" value="GDHRDH"/>
</dbReference>
<gene>
    <name evidence="3" type="ORF">GCM10011390_21530</name>
</gene>
<evidence type="ECO:0000256" key="1">
    <source>
        <dbReference type="ARBA" id="ARBA00006484"/>
    </source>
</evidence>
<dbReference type="CDD" id="cd05233">
    <property type="entry name" value="SDR_c"/>
    <property type="match status" value="1"/>
</dbReference>
<dbReference type="InterPro" id="IPR036291">
    <property type="entry name" value="NAD(P)-bd_dom_sf"/>
</dbReference>
<reference evidence="3" key="2">
    <citation type="submission" date="2020-09" db="EMBL/GenBank/DDBJ databases">
        <authorList>
            <person name="Sun Q."/>
            <person name="Zhou Y."/>
        </authorList>
    </citation>
    <scope>NUCLEOTIDE SEQUENCE</scope>
    <source>
        <strain evidence="3">CGMCC 1.15367</strain>
    </source>
</reference>
<dbReference type="RefSeq" id="WP_188908328.1">
    <property type="nucleotide sequence ID" value="NZ_BMIQ01000003.1"/>
</dbReference>
<dbReference type="FunFam" id="3.40.50.720:FF:000084">
    <property type="entry name" value="Short-chain dehydrogenase reductase"/>
    <property type="match status" value="1"/>
</dbReference>
<dbReference type="Gene3D" id="3.40.50.720">
    <property type="entry name" value="NAD(P)-binding Rossmann-like Domain"/>
    <property type="match status" value="1"/>
</dbReference>
<organism evidence="3 4">
    <name type="scientific">Aureimonas endophytica</name>
    <dbReference type="NCBI Taxonomy" id="2027858"/>
    <lineage>
        <taxon>Bacteria</taxon>
        <taxon>Pseudomonadati</taxon>
        <taxon>Pseudomonadota</taxon>
        <taxon>Alphaproteobacteria</taxon>
        <taxon>Hyphomicrobiales</taxon>
        <taxon>Aurantimonadaceae</taxon>
        <taxon>Aureimonas</taxon>
    </lineage>
</organism>
<name>A0A916ZKK9_9HYPH</name>
<dbReference type="AlphaFoldDB" id="A0A916ZKK9"/>
<dbReference type="Pfam" id="PF13561">
    <property type="entry name" value="adh_short_C2"/>
    <property type="match status" value="1"/>
</dbReference>
<comment type="caution">
    <text evidence="3">The sequence shown here is derived from an EMBL/GenBank/DDBJ whole genome shotgun (WGS) entry which is preliminary data.</text>
</comment>
<dbReference type="SUPFAM" id="SSF51735">
    <property type="entry name" value="NAD(P)-binding Rossmann-fold domains"/>
    <property type="match status" value="1"/>
</dbReference>
<dbReference type="NCBIfam" id="NF005559">
    <property type="entry name" value="PRK07231.1"/>
    <property type="match status" value="1"/>
</dbReference>
<evidence type="ECO:0000313" key="4">
    <source>
        <dbReference type="Proteomes" id="UP000644699"/>
    </source>
</evidence>
<evidence type="ECO:0000256" key="2">
    <source>
        <dbReference type="ARBA" id="ARBA00023002"/>
    </source>
</evidence>
<dbReference type="InterPro" id="IPR020904">
    <property type="entry name" value="Sc_DH/Rdtase_CS"/>
</dbReference>
<proteinExistence type="inferred from homology"/>
<keyword evidence="2" id="KW-0560">Oxidoreductase</keyword>
<dbReference type="PANTHER" id="PTHR24321">
    <property type="entry name" value="DEHYDROGENASES, SHORT CHAIN"/>
    <property type="match status" value="1"/>
</dbReference>
<dbReference type="PRINTS" id="PR00080">
    <property type="entry name" value="SDRFAMILY"/>
</dbReference>
<sequence>MSPNFDFSNQVAFVTGAAGGLGLATARAFAEAGAAVALADVSEDAVREAADGLARAGHRAIGIRCDVADEAQVAAAVDRTVAELGRLDAAYNNAGLHAPSVETADALAEDFDRVIAINLRGVWLCMKHQLRHMRERGSGAIVNCSSQSGLAGIGGLGAYTASKHGVIGLTKAAALEYARRGIRINALCPGTADTPMVAKAMRDHPKEMQAVIDDIPMGRMGSSEEIASAVLWLCSPGAGFMIGQVVAPDGGYLAR</sequence>